<feature type="domain" description="FAD-binding PCMH-type" evidence="2">
    <location>
        <begin position="37"/>
        <end position="214"/>
    </location>
</feature>
<evidence type="ECO:0000313" key="4">
    <source>
        <dbReference type="Proteomes" id="UP000234275"/>
    </source>
</evidence>
<dbReference type="InterPro" id="IPR016167">
    <property type="entry name" value="FAD-bd_PCMH_sub1"/>
</dbReference>
<dbReference type="OrthoDB" id="610608at2759"/>
<accession>A0A2I2G780</accession>
<dbReference type="InterPro" id="IPR006094">
    <property type="entry name" value="Oxid_FAD_bind_N"/>
</dbReference>
<dbReference type="EMBL" id="MSFO01000004">
    <property type="protein sequence ID" value="PLB48718.1"/>
    <property type="molecule type" value="Genomic_DNA"/>
</dbReference>
<sequence>MTVSSSMSYFGTALLSLLALNNSLAGAYRWFNWQFDVTCEATGLFVPSDESDLIDFVKDHYPRRTMIKPVGNGHGFGNLTTCVSDGETKRDSYIVSLTNLKELHVHKNNNTVTFGGGWDLIDLIPTLHHHGLQVSNLGSEMVQNYIGAATTGTHGTEKQKQNIASQILGLSVLDATGKMHVIDKEQTPDLLNAYTIAIGALGVITKVTIQAEPVSYLKRTSKVVERPSNITQLYQTIAGFAEKYEQVNILGPHLDWDPATKEPVPRTNITLVYWVETNFSGVQNCSTDFCANDCARCDRSYFCYDYKMNAIATPPTGICYRGFMGQFEHFFPMENLAAAGTDYFNYARAQGSRLEPYLTGNTLTDGVKGYESDDVTVITRFVKGDKHWLSPVNTDNLAHNASGIFATLGYSWLPTYNNFTTQWFFQDLRASTFRSSARSTISTYASTIYTKVDDWLEIQKKNYPHCQFLNELLIDALGIDRCKTLFN</sequence>
<evidence type="ECO:0000256" key="1">
    <source>
        <dbReference type="SAM" id="SignalP"/>
    </source>
</evidence>
<name>A0A2I2G780_9EURO</name>
<gene>
    <name evidence="3" type="ORF">P170DRAFT_446560</name>
</gene>
<dbReference type="InterPro" id="IPR010031">
    <property type="entry name" value="FAD_lactone_oxidase-like"/>
</dbReference>
<dbReference type="PROSITE" id="PS51387">
    <property type="entry name" value="FAD_PCMH"/>
    <property type="match status" value="1"/>
</dbReference>
<dbReference type="STRING" id="1392250.A0A2I2G780"/>
<dbReference type="Pfam" id="PF01565">
    <property type="entry name" value="FAD_binding_4"/>
    <property type="match status" value="1"/>
</dbReference>
<dbReference type="SUPFAM" id="SSF56176">
    <property type="entry name" value="FAD-binding/transporter-associated domain-like"/>
    <property type="match status" value="1"/>
</dbReference>
<feature type="signal peptide" evidence="1">
    <location>
        <begin position="1"/>
        <end position="27"/>
    </location>
</feature>
<dbReference type="GO" id="GO:0003885">
    <property type="term" value="F:D-arabinono-1,4-lactone oxidase activity"/>
    <property type="evidence" value="ECO:0007669"/>
    <property type="project" value="TreeGrafter"/>
</dbReference>
<dbReference type="GO" id="GO:0005739">
    <property type="term" value="C:mitochondrion"/>
    <property type="evidence" value="ECO:0007669"/>
    <property type="project" value="TreeGrafter"/>
</dbReference>
<feature type="chain" id="PRO_5014160017" evidence="1">
    <location>
        <begin position="28"/>
        <end position="487"/>
    </location>
</feature>
<dbReference type="InterPro" id="IPR016166">
    <property type="entry name" value="FAD-bd_PCMH"/>
</dbReference>
<dbReference type="GeneID" id="36558506"/>
<organism evidence="3 4">
    <name type="scientific">Aspergillus steynii IBT 23096</name>
    <dbReference type="NCBI Taxonomy" id="1392250"/>
    <lineage>
        <taxon>Eukaryota</taxon>
        <taxon>Fungi</taxon>
        <taxon>Dikarya</taxon>
        <taxon>Ascomycota</taxon>
        <taxon>Pezizomycotina</taxon>
        <taxon>Eurotiomycetes</taxon>
        <taxon>Eurotiomycetidae</taxon>
        <taxon>Eurotiales</taxon>
        <taxon>Aspergillaceae</taxon>
        <taxon>Aspergillus</taxon>
        <taxon>Aspergillus subgen. Circumdati</taxon>
    </lineage>
</organism>
<keyword evidence="4" id="KW-1185">Reference proteome</keyword>
<reference evidence="3 4" key="1">
    <citation type="submission" date="2016-12" db="EMBL/GenBank/DDBJ databases">
        <title>The genomes of Aspergillus section Nigri reveals drivers in fungal speciation.</title>
        <authorList>
            <consortium name="DOE Joint Genome Institute"/>
            <person name="Vesth T.C."/>
            <person name="Nybo J."/>
            <person name="Theobald S."/>
            <person name="Brandl J."/>
            <person name="Frisvad J.C."/>
            <person name="Nielsen K.F."/>
            <person name="Lyhne E.K."/>
            <person name="Kogle M.E."/>
            <person name="Kuo A."/>
            <person name="Riley R."/>
            <person name="Clum A."/>
            <person name="Nolan M."/>
            <person name="Lipzen A."/>
            <person name="Salamov A."/>
            <person name="Henrissat B."/>
            <person name="Wiebenga A."/>
            <person name="De Vries R.P."/>
            <person name="Grigoriev I.V."/>
            <person name="Mortensen U.H."/>
            <person name="Andersen M.R."/>
            <person name="Baker S.E."/>
        </authorList>
    </citation>
    <scope>NUCLEOTIDE SEQUENCE [LARGE SCALE GENOMIC DNA]</scope>
    <source>
        <strain evidence="3 4">IBT 23096</strain>
    </source>
</reference>
<keyword evidence="1" id="KW-0732">Signal</keyword>
<dbReference type="Gene3D" id="3.30.43.10">
    <property type="entry name" value="Uridine Diphospho-n-acetylenolpyruvylglucosamine Reductase, domain 2"/>
    <property type="match status" value="1"/>
</dbReference>
<evidence type="ECO:0000259" key="2">
    <source>
        <dbReference type="PROSITE" id="PS51387"/>
    </source>
</evidence>
<dbReference type="PANTHER" id="PTHR43762:SF1">
    <property type="entry name" value="D-ARABINONO-1,4-LACTONE OXIDASE"/>
    <property type="match status" value="1"/>
</dbReference>
<dbReference type="Gene3D" id="3.30.465.10">
    <property type="match status" value="1"/>
</dbReference>
<dbReference type="InterPro" id="IPR016169">
    <property type="entry name" value="FAD-bd_PCMH_sub2"/>
</dbReference>
<dbReference type="InterPro" id="IPR036318">
    <property type="entry name" value="FAD-bd_PCMH-like_sf"/>
</dbReference>
<dbReference type="GO" id="GO:0071949">
    <property type="term" value="F:FAD binding"/>
    <property type="evidence" value="ECO:0007669"/>
    <property type="project" value="InterPro"/>
</dbReference>
<dbReference type="PANTHER" id="PTHR43762">
    <property type="entry name" value="L-GULONOLACTONE OXIDASE"/>
    <property type="match status" value="1"/>
</dbReference>
<dbReference type="Proteomes" id="UP000234275">
    <property type="component" value="Unassembled WGS sequence"/>
</dbReference>
<dbReference type="RefSeq" id="XP_024704020.1">
    <property type="nucleotide sequence ID" value="XM_024850807.1"/>
</dbReference>
<dbReference type="AlphaFoldDB" id="A0A2I2G780"/>
<evidence type="ECO:0000313" key="3">
    <source>
        <dbReference type="EMBL" id="PLB48718.1"/>
    </source>
</evidence>
<proteinExistence type="predicted"/>
<comment type="caution">
    <text evidence="3">The sequence shown here is derived from an EMBL/GenBank/DDBJ whole genome shotgun (WGS) entry which is preliminary data.</text>
</comment>
<protein>
    <submittedName>
        <fullName evidence="3">Gluconolactone oxidase</fullName>
    </submittedName>
</protein>
<dbReference type="VEuPathDB" id="FungiDB:P170DRAFT_446560"/>